<gene>
    <name evidence="1" type="ORF">OLEA9_A054681</name>
</gene>
<dbReference type="Proteomes" id="UP000594638">
    <property type="component" value="Unassembled WGS sequence"/>
</dbReference>
<dbReference type="EMBL" id="CACTIH010000013">
    <property type="protein sequence ID" value="CAA2934386.1"/>
    <property type="molecule type" value="Genomic_DNA"/>
</dbReference>
<proteinExistence type="predicted"/>
<evidence type="ECO:0000313" key="1">
    <source>
        <dbReference type="EMBL" id="CAA2934386.1"/>
    </source>
</evidence>
<comment type="caution">
    <text evidence="1">The sequence shown here is derived from an EMBL/GenBank/DDBJ whole genome shotgun (WGS) entry which is preliminary data.</text>
</comment>
<dbReference type="Gramene" id="OE9A054681T1">
    <property type="protein sequence ID" value="OE9A054681C1"/>
    <property type="gene ID" value="OE9A054681"/>
</dbReference>
<keyword evidence="2" id="KW-1185">Reference proteome</keyword>
<accession>A0A8S0P8W4</accession>
<sequence length="108" mass="11901">MDVEATLTISDNAHQNNDALVVTMDIGNVLSDECGYFDWVKDKAVGNESSSVNRLVNDAPNKEDEELPRLFDGLARISEKRGVDISLHMTFSKGKEIVKCDEQKKGSG</sequence>
<protein>
    <submittedName>
        <fullName evidence="1">Uncharacterized protein</fullName>
    </submittedName>
</protein>
<name>A0A8S0P8W4_OLEEU</name>
<organism evidence="1 2">
    <name type="scientific">Olea europaea subsp. europaea</name>
    <dbReference type="NCBI Taxonomy" id="158383"/>
    <lineage>
        <taxon>Eukaryota</taxon>
        <taxon>Viridiplantae</taxon>
        <taxon>Streptophyta</taxon>
        <taxon>Embryophyta</taxon>
        <taxon>Tracheophyta</taxon>
        <taxon>Spermatophyta</taxon>
        <taxon>Magnoliopsida</taxon>
        <taxon>eudicotyledons</taxon>
        <taxon>Gunneridae</taxon>
        <taxon>Pentapetalae</taxon>
        <taxon>asterids</taxon>
        <taxon>lamiids</taxon>
        <taxon>Lamiales</taxon>
        <taxon>Oleaceae</taxon>
        <taxon>Oleeae</taxon>
        <taxon>Olea</taxon>
    </lineage>
</organism>
<dbReference type="AlphaFoldDB" id="A0A8S0P8W4"/>
<evidence type="ECO:0000313" key="2">
    <source>
        <dbReference type="Proteomes" id="UP000594638"/>
    </source>
</evidence>
<reference evidence="1 2" key="1">
    <citation type="submission" date="2019-12" db="EMBL/GenBank/DDBJ databases">
        <authorList>
            <person name="Alioto T."/>
            <person name="Alioto T."/>
            <person name="Gomez Garrido J."/>
        </authorList>
    </citation>
    <scope>NUCLEOTIDE SEQUENCE [LARGE SCALE GENOMIC DNA]</scope>
</reference>
<dbReference type="OrthoDB" id="922027at2759"/>